<evidence type="ECO:0000313" key="2">
    <source>
        <dbReference type="EMBL" id="MBE7701270.1"/>
    </source>
</evidence>
<keyword evidence="3" id="KW-1185">Reference proteome</keyword>
<dbReference type="RefSeq" id="WP_193720529.1">
    <property type="nucleotide sequence ID" value="NZ_JACSPN010000017.1"/>
</dbReference>
<dbReference type="AlphaFoldDB" id="A0A9D5UB37"/>
<dbReference type="Proteomes" id="UP000822993">
    <property type="component" value="Unassembled WGS sequence"/>
</dbReference>
<proteinExistence type="predicted"/>
<protein>
    <submittedName>
        <fullName evidence="2">Uncharacterized protein</fullName>
    </submittedName>
</protein>
<accession>A0A9D5UB37</accession>
<dbReference type="EMBL" id="JACSPN010000017">
    <property type="protein sequence ID" value="MBE7701270.1"/>
    <property type="molecule type" value="Genomic_DNA"/>
</dbReference>
<reference evidence="2 3" key="1">
    <citation type="submission" date="2020-08" db="EMBL/GenBank/DDBJ databases">
        <title>A Genomic Blueprint of the Chicken Gut Microbiome.</title>
        <authorList>
            <person name="Gilroy R."/>
            <person name="Ravi A."/>
            <person name="Getino M."/>
            <person name="Pursley I."/>
            <person name="Horton D.L."/>
            <person name="Alikhan N.-F."/>
            <person name="Baker D."/>
            <person name="Gharbi K."/>
            <person name="Hall N."/>
            <person name="Watson M."/>
            <person name="Adriaenssens E.M."/>
            <person name="Foster-Nyarko E."/>
            <person name="Jarju S."/>
            <person name="Secka A."/>
            <person name="Antonio M."/>
            <person name="Oren A."/>
            <person name="Chaudhuri R."/>
            <person name="La Ragione R.M."/>
            <person name="Hildebrand F."/>
            <person name="Pallen M.J."/>
        </authorList>
    </citation>
    <scope>NUCLEOTIDE SEQUENCE [LARGE SCALE GENOMIC DNA]</scope>
    <source>
        <strain evidence="2 3">Sa1BUA8</strain>
    </source>
</reference>
<sequence>MHEDSLNRFGIPRRVAQDDEMDGWFEVDDEVVDHAEAAYQRWQRDTKHPEPGVVPRVINTKPHGDAPRPRDRPARGSLADHTLGDQPDTSRLVEGALGD</sequence>
<organism evidence="2 3">
    <name type="scientific">Oerskovia douganii</name>
    <dbReference type="NCBI Taxonomy" id="2762210"/>
    <lineage>
        <taxon>Bacteria</taxon>
        <taxon>Bacillati</taxon>
        <taxon>Actinomycetota</taxon>
        <taxon>Actinomycetes</taxon>
        <taxon>Micrococcales</taxon>
        <taxon>Cellulomonadaceae</taxon>
        <taxon>Oerskovia</taxon>
    </lineage>
</organism>
<feature type="compositionally biased region" description="Basic and acidic residues" evidence="1">
    <location>
        <begin position="62"/>
        <end position="74"/>
    </location>
</feature>
<feature type="region of interest" description="Disordered" evidence="1">
    <location>
        <begin position="42"/>
        <end position="99"/>
    </location>
</feature>
<name>A0A9D5UB37_9CELL</name>
<evidence type="ECO:0000313" key="3">
    <source>
        <dbReference type="Proteomes" id="UP000822993"/>
    </source>
</evidence>
<comment type="caution">
    <text evidence="2">The sequence shown here is derived from an EMBL/GenBank/DDBJ whole genome shotgun (WGS) entry which is preliminary data.</text>
</comment>
<evidence type="ECO:0000256" key="1">
    <source>
        <dbReference type="SAM" id="MobiDB-lite"/>
    </source>
</evidence>
<gene>
    <name evidence="2" type="ORF">H9623_13295</name>
</gene>